<organism evidence="2 3">
    <name type="scientific">Pseudorhodobacter turbinis</name>
    <dbReference type="NCBI Taxonomy" id="2500533"/>
    <lineage>
        <taxon>Bacteria</taxon>
        <taxon>Pseudomonadati</taxon>
        <taxon>Pseudomonadota</taxon>
        <taxon>Alphaproteobacteria</taxon>
        <taxon>Rhodobacterales</taxon>
        <taxon>Paracoccaceae</taxon>
        <taxon>Pseudorhodobacter</taxon>
    </lineage>
</organism>
<accession>A0A4P8EKA8</accession>
<evidence type="ECO:0008006" key="4">
    <source>
        <dbReference type="Google" id="ProtNLM"/>
    </source>
</evidence>
<evidence type="ECO:0000313" key="2">
    <source>
        <dbReference type="EMBL" id="QCO57323.1"/>
    </source>
</evidence>
<name>A0A4P8EKA8_9RHOB</name>
<dbReference type="Proteomes" id="UP000298631">
    <property type="component" value="Plasmid unnamed1"/>
</dbReference>
<dbReference type="KEGG" id="pseb:EOK75_16440"/>
<keyword evidence="1" id="KW-0812">Transmembrane</keyword>
<gene>
    <name evidence="2" type="ORF">EOK75_16440</name>
</gene>
<keyword evidence="1" id="KW-1133">Transmembrane helix</keyword>
<geneLocation type="plasmid" evidence="2 3">
    <name>unnamed1</name>
</geneLocation>
<protein>
    <recommendedName>
        <fullName evidence="4">Pilus assembly protein</fullName>
    </recommendedName>
</protein>
<evidence type="ECO:0000256" key="1">
    <source>
        <dbReference type="SAM" id="Phobius"/>
    </source>
</evidence>
<keyword evidence="2" id="KW-0614">Plasmid</keyword>
<proteinExistence type="predicted"/>
<keyword evidence="3" id="KW-1185">Reference proteome</keyword>
<sequence length="64" mass="6933">MQKLLITFWKSETGAVTVDWVVLSAAIIGLGMIVLMPIAYITNSSAESIGEKIGDVELSYKSSR</sequence>
<dbReference type="OrthoDB" id="5525128at2"/>
<reference evidence="2 3" key="1">
    <citation type="submission" date="2019-05" db="EMBL/GenBank/DDBJ databases">
        <title>Pseudorhodobacter turbinis sp. nov., isolated from the gut of the Korean turban shell.</title>
        <authorList>
            <person name="Jeong Y.-S."/>
            <person name="Kang W.-R."/>
            <person name="Bae J.-W."/>
        </authorList>
    </citation>
    <scope>NUCLEOTIDE SEQUENCE [LARGE SCALE GENOMIC DNA]</scope>
    <source>
        <strain evidence="2 3">S12M18</strain>
        <plasmid evidence="2 3">unnamed1</plasmid>
    </source>
</reference>
<dbReference type="EMBL" id="CP039965">
    <property type="protein sequence ID" value="QCO57323.1"/>
    <property type="molecule type" value="Genomic_DNA"/>
</dbReference>
<dbReference type="RefSeq" id="WP_137195121.1">
    <property type="nucleotide sequence ID" value="NZ_CP039965.1"/>
</dbReference>
<evidence type="ECO:0000313" key="3">
    <source>
        <dbReference type="Proteomes" id="UP000298631"/>
    </source>
</evidence>
<keyword evidence="1" id="KW-0472">Membrane</keyword>
<feature type="transmembrane region" description="Helical" evidence="1">
    <location>
        <begin position="20"/>
        <end position="42"/>
    </location>
</feature>
<dbReference type="AlphaFoldDB" id="A0A4P8EKA8"/>